<dbReference type="RefSeq" id="WP_041955546.1">
    <property type="nucleotide sequence ID" value="NZ_JAOQNC010000001.1"/>
</dbReference>
<keyword evidence="1 5" id="KW-0808">Transferase</keyword>
<evidence type="ECO:0000259" key="4">
    <source>
        <dbReference type="Pfam" id="PF20866"/>
    </source>
</evidence>
<evidence type="ECO:0000313" key="6">
    <source>
        <dbReference type="Proteomes" id="UP000030377"/>
    </source>
</evidence>
<dbReference type="Pfam" id="PF20866">
    <property type="entry name" value="MdcG_N"/>
    <property type="match status" value="1"/>
</dbReference>
<evidence type="ECO:0000313" key="5">
    <source>
        <dbReference type="EMBL" id="KGT78460.1"/>
    </source>
</evidence>
<proteinExistence type="predicted"/>
<organism evidence="5 6">
    <name type="scientific">Bradyrhizobium japonicum</name>
    <dbReference type="NCBI Taxonomy" id="375"/>
    <lineage>
        <taxon>Bacteria</taxon>
        <taxon>Pseudomonadati</taxon>
        <taxon>Pseudomonadota</taxon>
        <taxon>Alphaproteobacteria</taxon>
        <taxon>Hyphomicrobiales</taxon>
        <taxon>Nitrobacteraceae</taxon>
        <taxon>Bradyrhizobium</taxon>
    </lineage>
</organism>
<dbReference type="EMBL" id="JRPN01000014">
    <property type="protein sequence ID" value="KGT78460.1"/>
    <property type="molecule type" value="Genomic_DNA"/>
</dbReference>
<feature type="domain" description="Phosphoribosyl-dephospho-CoA transferase MdcG C-terminal" evidence="3">
    <location>
        <begin position="97"/>
        <end position="216"/>
    </location>
</feature>
<evidence type="ECO:0000259" key="3">
    <source>
        <dbReference type="Pfam" id="PF10620"/>
    </source>
</evidence>
<dbReference type="InterPro" id="IPR017557">
    <property type="entry name" value="Holo-ACP_synthase"/>
</dbReference>
<dbReference type="Proteomes" id="UP000030377">
    <property type="component" value="Unassembled WGS sequence"/>
</dbReference>
<comment type="caution">
    <text evidence="5">The sequence shown here is derived from an EMBL/GenBank/DDBJ whole genome shotgun (WGS) entry which is preliminary data.</text>
</comment>
<evidence type="ECO:0000256" key="2">
    <source>
        <dbReference type="ARBA" id="ARBA00022695"/>
    </source>
</evidence>
<dbReference type="InterPro" id="IPR048903">
    <property type="entry name" value="MdcG_N"/>
</dbReference>
<dbReference type="AlphaFoldDB" id="A0A0A3XVP2"/>
<dbReference type="STRING" id="375.BKD09_RS32680"/>
<dbReference type="GO" id="GO:0016779">
    <property type="term" value="F:nucleotidyltransferase activity"/>
    <property type="evidence" value="ECO:0007669"/>
    <property type="project" value="UniProtKB-KW"/>
</dbReference>
<keyword evidence="2" id="KW-0548">Nucleotidyltransferase</keyword>
<evidence type="ECO:0000256" key="1">
    <source>
        <dbReference type="ARBA" id="ARBA00022679"/>
    </source>
</evidence>
<dbReference type="InterPro" id="IPR049180">
    <property type="entry name" value="MdcG_C"/>
</dbReference>
<feature type="domain" description="Phosphoribosyl-dephospho-CoA transferase MdcG N-terminal" evidence="4">
    <location>
        <begin position="14"/>
        <end position="94"/>
    </location>
</feature>
<gene>
    <name evidence="5" type="ORF">MA20_13630</name>
</gene>
<protein>
    <submittedName>
        <fullName evidence="5">Phosphoribosyl-dephospho-CoA transferase</fullName>
    </submittedName>
</protein>
<name>A0A0A3XVP2_BRAJP</name>
<dbReference type="Pfam" id="PF10620">
    <property type="entry name" value="MdcG"/>
    <property type="match status" value="1"/>
</dbReference>
<dbReference type="NCBIfam" id="TIGR03135">
    <property type="entry name" value="malonate_mdcG"/>
    <property type="match status" value="1"/>
</dbReference>
<sequence length="226" mass="24746">MISPCKPGEPPAGRHDLVFVSPQGWRAMIGMRGDLAADPLVSRWSEMGWPTIRRRALPCEATGLALGLPLPPSAGKKRLSFLADIDHVTSVARPPALRQVRASAPRNWWPTLDRLDGLALRHSVDVRVFGSLAWQSLTGLDYVTARSDLDVLFAFRRETDLDRLAADVAAIEADAPMQLDGELMRADGVAVNWREFHAGTDQLLVKTIGCVVLLDRDRFISGAMGS</sequence>
<accession>A0A0A3XVP2</accession>
<reference evidence="5 6" key="1">
    <citation type="submission" date="2014-09" db="EMBL/GenBank/DDBJ databases">
        <title>Draft genome of Bradyrhizobium japonicum Is-34.</title>
        <authorList>
            <person name="Tsurumaru H."/>
            <person name="Yamakawa T."/>
            <person name="Hashimoto S."/>
            <person name="Okizaki K."/>
            <person name="Kanesaki Y."/>
            <person name="Yoshikawa H."/>
            <person name="Yajima S."/>
        </authorList>
    </citation>
    <scope>NUCLEOTIDE SEQUENCE [LARGE SCALE GENOMIC DNA]</scope>
    <source>
        <strain evidence="5 6">Is-34</strain>
    </source>
</reference>